<dbReference type="InterPro" id="IPR050884">
    <property type="entry name" value="CNP_phosphodiesterase-III"/>
</dbReference>
<evidence type="ECO:0000256" key="3">
    <source>
        <dbReference type="ARBA" id="ARBA00023004"/>
    </source>
</evidence>
<dbReference type="EC" id="3.1.-.-" evidence="6"/>
<dbReference type="RefSeq" id="WP_379979513.1">
    <property type="nucleotide sequence ID" value="NZ_JBHUMO010000012.1"/>
</dbReference>
<name>A0ABW5TJJ4_9ENTE</name>
<comment type="caution">
    <text evidence="6">The sequence shown here is derived from an EMBL/GenBank/DDBJ whole genome shotgun (WGS) entry which is preliminary data.</text>
</comment>
<dbReference type="InterPro" id="IPR004843">
    <property type="entry name" value="Calcineurin-like_PHP"/>
</dbReference>
<evidence type="ECO:0000256" key="4">
    <source>
        <dbReference type="ARBA" id="ARBA00025742"/>
    </source>
</evidence>
<dbReference type="Gene3D" id="3.60.21.10">
    <property type="match status" value="1"/>
</dbReference>
<sequence>MKFLHLSDTHIRMNYTTNSLTNELFNEYNNPTIHLANLLKQIKEEEYEFAIITGDLVHEGSIEDYELFKQLWQEIVPEIPYYFCRGNHDRQHSFFEGMDVCRSEEGDYLSYQMKDGLRIISLDSAQEEHHEGKISIAQMNILTEWLKKSAPKGTILLQHHPLAWEEPGIATEVPIGFEDVIRQSDVIGIFVGHIHQGTTMPYAGKMQYMAEAMSFGVDEYPDRSIFTNRNGYNSCSLTDQGLFVYHHYICPEQTVIGQLAKPFEGNF</sequence>
<dbReference type="PANTHER" id="PTHR42988">
    <property type="entry name" value="PHOSPHOHYDROLASE"/>
    <property type="match status" value="1"/>
</dbReference>
<dbReference type="EMBL" id="JBHUMO010000012">
    <property type="protein sequence ID" value="MFD2728271.1"/>
    <property type="molecule type" value="Genomic_DNA"/>
</dbReference>
<organism evidence="6 7">
    <name type="scientific">Enterococcus camelliae</name>
    <dbReference type="NCBI Taxonomy" id="453959"/>
    <lineage>
        <taxon>Bacteria</taxon>
        <taxon>Bacillati</taxon>
        <taxon>Bacillota</taxon>
        <taxon>Bacilli</taxon>
        <taxon>Lactobacillales</taxon>
        <taxon>Enterococcaceae</taxon>
        <taxon>Enterococcus</taxon>
    </lineage>
</organism>
<keyword evidence="2 6" id="KW-0378">Hydrolase</keyword>
<accession>A0ABW5TJJ4</accession>
<dbReference type="PANTHER" id="PTHR42988:SF2">
    <property type="entry name" value="CYCLIC NUCLEOTIDE PHOSPHODIESTERASE CBUA0032-RELATED"/>
    <property type="match status" value="1"/>
</dbReference>
<proteinExistence type="inferred from homology"/>
<evidence type="ECO:0000313" key="7">
    <source>
        <dbReference type="Proteomes" id="UP001597427"/>
    </source>
</evidence>
<gene>
    <name evidence="6" type="ORF">ACFSR0_02320</name>
</gene>
<dbReference type="Proteomes" id="UP001597427">
    <property type="component" value="Unassembled WGS sequence"/>
</dbReference>
<dbReference type="Pfam" id="PF00149">
    <property type="entry name" value="Metallophos"/>
    <property type="match status" value="1"/>
</dbReference>
<keyword evidence="7" id="KW-1185">Reference proteome</keyword>
<evidence type="ECO:0000256" key="1">
    <source>
        <dbReference type="ARBA" id="ARBA00022723"/>
    </source>
</evidence>
<protein>
    <submittedName>
        <fullName evidence="6">Metallophosphoesterase family protein</fullName>
        <ecNumber evidence="6">3.1.-.-</ecNumber>
    </submittedName>
</protein>
<feature type="domain" description="Calcineurin-like phosphoesterase" evidence="5">
    <location>
        <begin position="1"/>
        <end position="196"/>
    </location>
</feature>
<dbReference type="GO" id="GO:0016787">
    <property type="term" value="F:hydrolase activity"/>
    <property type="evidence" value="ECO:0007669"/>
    <property type="project" value="UniProtKB-KW"/>
</dbReference>
<evidence type="ECO:0000256" key="2">
    <source>
        <dbReference type="ARBA" id="ARBA00022801"/>
    </source>
</evidence>
<keyword evidence="3" id="KW-0408">Iron</keyword>
<dbReference type="SUPFAM" id="SSF56300">
    <property type="entry name" value="Metallo-dependent phosphatases"/>
    <property type="match status" value="1"/>
</dbReference>
<dbReference type="InterPro" id="IPR029052">
    <property type="entry name" value="Metallo-depent_PP-like"/>
</dbReference>
<keyword evidence="1" id="KW-0479">Metal-binding</keyword>
<reference evidence="7" key="1">
    <citation type="journal article" date="2019" name="Int. J. Syst. Evol. Microbiol.">
        <title>The Global Catalogue of Microorganisms (GCM) 10K type strain sequencing project: providing services to taxonomists for standard genome sequencing and annotation.</title>
        <authorList>
            <consortium name="The Broad Institute Genomics Platform"/>
            <consortium name="The Broad Institute Genome Sequencing Center for Infectious Disease"/>
            <person name="Wu L."/>
            <person name="Ma J."/>
        </authorList>
    </citation>
    <scope>NUCLEOTIDE SEQUENCE [LARGE SCALE GENOMIC DNA]</scope>
    <source>
        <strain evidence="7">TISTR 932</strain>
    </source>
</reference>
<evidence type="ECO:0000313" key="6">
    <source>
        <dbReference type="EMBL" id="MFD2728271.1"/>
    </source>
</evidence>
<evidence type="ECO:0000259" key="5">
    <source>
        <dbReference type="Pfam" id="PF00149"/>
    </source>
</evidence>
<comment type="similarity">
    <text evidence="4">Belongs to the cyclic nucleotide phosphodiesterase class-III family.</text>
</comment>